<gene>
    <name evidence="3" type="ORF">BJ958_000586</name>
</gene>
<keyword evidence="3" id="KW-0378">Hydrolase</keyword>
<dbReference type="AlphaFoldDB" id="A0A852RJJ6"/>
<feature type="region of interest" description="Disordered" evidence="1">
    <location>
        <begin position="282"/>
        <end position="319"/>
    </location>
</feature>
<sequence length="319" mass="33556">MRIGTWNLENLFRPSVTDAAPTTAGAYEAKLAALAATITALDPDALAVQEVGDPDALQDLLDLLDGSWTAEVAGPDGRGIRVGCISRLPLSVVAQVTSFPAGLQPVQVGDHGETMDAMGRPALHVRIGDGADALDLVSTHLKSKLLTYPGGRFGPRDEGERARYAVYALHRRAAEAAAVRDAVTHLLADPDDGPRRRLLVAGDLNDEPEAATTQILLGPGGSEIGTAGFDRPDAGDAARLWNLAPLIPEDQRFSRIYRGRHELIDHLLVSHALVGTVRSVTTGGPTAVAATPSVADDPDLRRNAPGSDHRPVVATLASL</sequence>
<dbReference type="InterPro" id="IPR005135">
    <property type="entry name" value="Endo/exonuclease/phosphatase"/>
</dbReference>
<dbReference type="GO" id="GO:0004527">
    <property type="term" value="F:exonuclease activity"/>
    <property type="evidence" value="ECO:0007669"/>
    <property type="project" value="UniProtKB-KW"/>
</dbReference>
<dbReference type="Pfam" id="PF03372">
    <property type="entry name" value="Exo_endo_phos"/>
    <property type="match status" value="1"/>
</dbReference>
<dbReference type="InterPro" id="IPR036691">
    <property type="entry name" value="Endo/exonu/phosph_ase_sf"/>
</dbReference>
<evidence type="ECO:0000313" key="4">
    <source>
        <dbReference type="Proteomes" id="UP000582231"/>
    </source>
</evidence>
<evidence type="ECO:0000259" key="2">
    <source>
        <dbReference type="Pfam" id="PF03372"/>
    </source>
</evidence>
<dbReference type="EMBL" id="JACCBF010000001">
    <property type="protein sequence ID" value="NYD29040.1"/>
    <property type="molecule type" value="Genomic_DNA"/>
</dbReference>
<dbReference type="SUPFAM" id="SSF56219">
    <property type="entry name" value="DNase I-like"/>
    <property type="match status" value="1"/>
</dbReference>
<feature type="compositionally biased region" description="Basic and acidic residues" evidence="1">
    <location>
        <begin position="298"/>
        <end position="311"/>
    </location>
</feature>
<keyword evidence="3" id="KW-0269">Exonuclease</keyword>
<organism evidence="3 4">
    <name type="scientific">Nocardioides kongjuensis</name>
    <dbReference type="NCBI Taxonomy" id="349522"/>
    <lineage>
        <taxon>Bacteria</taxon>
        <taxon>Bacillati</taxon>
        <taxon>Actinomycetota</taxon>
        <taxon>Actinomycetes</taxon>
        <taxon>Propionibacteriales</taxon>
        <taxon>Nocardioidaceae</taxon>
        <taxon>Nocardioides</taxon>
    </lineage>
</organism>
<reference evidence="3 4" key="1">
    <citation type="submission" date="2020-07" db="EMBL/GenBank/DDBJ databases">
        <title>Sequencing the genomes of 1000 actinobacteria strains.</title>
        <authorList>
            <person name="Klenk H.-P."/>
        </authorList>
    </citation>
    <scope>NUCLEOTIDE SEQUENCE [LARGE SCALE GENOMIC DNA]</scope>
    <source>
        <strain evidence="3 4">DSM 19082</strain>
    </source>
</reference>
<accession>A0A852RJJ6</accession>
<comment type="caution">
    <text evidence="3">The sequence shown here is derived from an EMBL/GenBank/DDBJ whole genome shotgun (WGS) entry which is preliminary data.</text>
</comment>
<keyword evidence="3" id="KW-0255">Endonuclease</keyword>
<dbReference type="Proteomes" id="UP000582231">
    <property type="component" value="Unassembled WGS sequence"/>
</dbReference>
<proteinExistence type="predicted"/>
<feature type="compositionally biased region" description="Low complexity" evidence="1">
    <location>
        <begin position="282"/>
        <end position="293"/>
    </location>
</feature>
<evidence type="ECO:0000256" key="1">
    <source>
        <dbReference type="SAM" id="MobiDB-lite"/>
    </source>
</evidence>
<protein>
    <submittedName>
        <fullName evidence="3">Endonuclease/exonuclease/phosphatase family metal-dependent hydrolase</fullName>
    </submittedName>
</protein>
<dbReference type="PANTHER" id="PTHR42834">
    <property type="entry name" value="ENDONUCLEASE/EXONUCLEASE/PHOSPHATASE FAMILY PROTEIN (AFU_ORTHOLOGUE AFUA_3G09210)"/>
    <property type="match status" value="1"/>
</dbReference>
<dbReference type="PANTHER" id="PTHR42834:SF1">
    <property type="entry name" value="ENDONUCLEASE_EXONUCLEASE_PHOSPHATASE FAMILY PROTEIN (AFU_ORTHOLOGUE AFUA_3G09210)"/>
    <property type="match status" value="1"/>
</dbReference>
<evidence type="ECO:0000313" key="3">
    <source>
        <dbReference type="EMBL" id="NYD29040.1"/>
    </source>
</evidence>
<dbReference type="GO" id="GO:0004519">
    <property type="term" value="F:endonuclease activity"/>
    <property type="evidence" value="ECO:0007669"/>
    <property type="project" value="UniProtKB-KW"/>
</dbReference>
<feature type="domain" description="Endonuclease/exonuclease/phosphatase" evidence="2">
    <location>
        <begin position="4"/>
        <end position="309"/>
    </location>
</feature>
<name>A0A852RJJ6_9ACTN</name>
<dbReference type="RefSeq" id="WP_179725395.1">
    <property type="nucleotide sequence ID" value="NZ_BAABEF010000001.1"/>
</dbReference>
<keyword evidence="4" id="KW-1185">Reference proteome</keyword>
<dbReference type="Gene3D" id="3.60.10.10">
    <property type="entry name" value="Endonuclease/exonuclease/phosphatase"/>
    <property type="match status" value="1"/>
</dbReference>
<keyword evidence="3" id="KW-0540">Nuclease</keyword>